<protein>
    <submittedName>
        <fullName evidence="2">Uncharacterized protein</fullName>
    </submittedName>
</protein>
<reference evidence="2" key="1">
    <citation type="journal article" date="2015" name="Nature">
        <title>Complex archaea that bridge the gap between prokaryotes and eukaryotes.</title>
        <authorList>
            <person name="Spang A."/>
            <person name="Saw J.H."/>
            <person name="Jorgensen S.L."/>
            <person name="Zaremba-Niedzwiedzka K."/>
            <person name="Martijn J."/>
            <person name="Lind A.E."/>
            <person name="van Eijk R."/>
            <person name="Schleper C."/>
            <person name="Guy L."/>
            <person name="Ettema T.J."/>
        </authorList>
    </citation>
    <scope>NUCLEOTIDE SEQUENCE</scope>
</reference>
<dbReference type="AlphaFoldDB" id="A0A0F9PBM6"/>
<organism evidence="2">
    <name type="scientific">marine sediment metagenome</name>
    <dbReference type="NCBI Taxonomy" id="412755"/>
    <lineage>
        <taxon>unclassified sequences</taxon>
        <taxon>metagenomes</taxon>
        <taxon>ecological metagenomes</taxon>
    </lineage>
</organism>
<feature type="region of interest" description="Disordered" evidence="1">
    <location>
        <begin position="26"/>
        <end position="58"/>
    </location>
</feature>
<sequence length="86" mass="9590">MAGEKKLIEVDLENVRGEDGLVDCPLFEPDRDYDGEPTGTGDCRLPEETRCPDRGPRGGWRTGAPKNCWLRYGVVQIAAKPVEEEE</sequence>
<evidence type="ECO:0000313" key="2">
    <source>
        <dbReference type="EMBL" id="KKN21917.1"/>
    </source>
</evidence>
<gene>
    <name evidence="2" type="ORF">LCGC14_0920470</name>
</gene>
<comment type="caution">
    <text evidence="2">The sequence shown here is derived from an EMBL/GenBank/DDBJ whole genome shotgun (WGS) entry which is preliminary data.</text>
</comment>
<name>A0A0F9PBM6_9ZZZZ</name>
<dbReference type="EMBL" id="LAZR01003107">
    <property type="protein sequence ID" value="KKN21917.1"/>
    <property type="molecule type" value="Genomic_DNA"/>
</dbReference>
<evidence type="ECO:0000256" key="1">
    <source>
        <dbReference type="SAM" id="MobiDB-lite"/>
    </source>
</evidence>
<feature type="compositionally biased region" description="Basic and acidic residues" evidence="1">
    <location>
        <begin position="44"/>
        <end position="56"/>
    </location>
</feature>
<proteinExistence type="predicted"/>
<accession>A0A0F9PBM6</accession>